<feature type="domain" description="HTH araC/xylS-type" evidence="2">
    <location>
        <begin position="246"/>
        <end position="345"/>
    </location>
</feature>
<comment type="caution">
    <text evidence="3">The sequence shown here is derived from an EMBL/GenBank/DDBJ whole genome shotgun (WGS) entry which is preliminary data.</text>
</comment>
<dbReference type="Pfam" id="PF12625">
    <property type="entry name" value="Arabinose_bd"/>
    <property type="match status" value="1"/>
</dbReference>
<dbReference type="InterPro" id="IPR032687">
    <property type="entry name" value="AraC-type_N"/>
</dbReference>
<dbReference type="RefSeq" id="WP_163111943.1">
    <property type="nucleotide sequence ID" value="NZ_JAAAWP010000006.1"/>
</dbReference>
<sequence>MTNIPMPPKSSTFASRPTLLGAYDKRLTAWPLAQAMIDVGVSQGISSASLLRGTGLFLEDVANGSSMSARQLSQLSMRAHKSIKNRDAGLQIGRMLTSSHMVGPLSLVLRCSSMEHCFSLLPQLRWGCMPLVHWRSYIHDDSVYVVPQNTFGVTEQWPFLVEIAFAWIVSILRQGTGKRFPVNIDFAWSRPRNIYDYEEFLGTRLRFDQAITLIRMPQEAWDTDFLMADNDWITTGMAPLKKQPMFALSEHVQDMLLKQPDITAAQIADSLAMSLATFKRRLAEHNMSFKQLSDDIQKQHALMMLQTCRANTQELAEAFSVSDTTNLRRFIKRLTGMTLTQIRDSMS</sequence>
<dbReference type="GO" id="GO:0005829">
    <property type="term" value="C:cytosol"/>
    <property type="evidence" value="ECO:0007669"/>
    <property type="project" value="TreeGrafter"/>
</dbReference>
<accession>A0A6L9MVT8</accession>
<gene>
    <name evidence="3" type="ORF">GTW09_11110</name>
</gene>
<dbReference type="Proteomes" id="UP000478837">
    <property type="component" value="Unassembled WGS sequence"/>
</dbReference>
<dbReference type="SMART" id="SM00342">
    <property type="entry name" value="HTH_ARAC"/>
    <property type="match status" value="1"/>
</dbReference>
<dbReference type="GO" id="GO:0003700">
    <property type="term" value="F:DNA-binding transcription factor activity"/>
    <property type="evidence" value="ECO:0007669"/>
    <property type="project" value="InterPro"/>
</dbReference>
<evidence type="ECO:0000313" key="3">
    <source>
        <dbReference type="EMBL" id="NDW22073.1"/>
    </source>
</evidence>
<protein>
    <recommendedName>
        <fullName evidence="2">HTH araC/xylS-type domain-containing protein</fullName>
    </recommendedName>
</protein>
<evidence type="ECO:0000313" key="4">
    <source>
        <dbReference type="Proteomes" id="UP000478837"/>
    </source>
</evidence>
<dbReference type="Gene3D" id="1.10.10.60">
    <property type="entry name" value="Homeodomain-like"/>
    <property type="match status" value="1"/>
</dbReference>
<dbReference type="PANTHER" id="PTHR47894:SF1">
    <property type="entry name" value="HTH-TYPE TRANSCRIPTIONAL REGULATOR VQSM"/>
    <property type="match status" value="1"/>
</dbReference>
<dbReference type="EMBL" id="JAAAWP010000006">
    <property type="protein sequence ID" value="NDW22073.1"/>
    <property type="molecule type" value="Genomic_DNA"/>
</dbReference>
<name>A0A6L9MVT8_9ALTE</name>
<dbReference type="Pfam" id="PF12833">
    <property type="entry name" value="HTH_18"/>
    <property type="match status" value="1"/>
</dbReference>
<reference evidence="3 4" key="1">
    <citation type="submission" date="2020-01" db="EMBL/GenBank/DDBJ databases">
        <title>Genomes of bacteria type strains.</title>
        <authorList>
            <person name="Chen J."/>
            <person name="Zhu S."/>
            <person name="Yang J."/>
        </authorList>
    </citation>
    <scope>NUCLEOTIDE SEQUENCE [LARGE SCALE GENOMIC DNA]</scope>
    <source>
        <strain evidence="3 4">LMG 22958</strain>
    </source>
</reference>
<evidence type="ECO:0000259" key="2">
    <source>
        <dbReference type="PROSITE" id="PS01124"/>
    </source>
</evidence>
<dbReference type="GO" id="GO:0000976">
    <property type="term" value="F:transcription cis-regulatory region binding"/>
    <property type="evidence" value="ECO:0007669"/>
    <property type="project" value="TreeGrafter"/>
</dbReference>
<dbReference type="AlphaFoldDB" id="A0A6L9MVT8"/>
<dbReference type="InterPro" id="IPR018060">
    <property type="entry name" value="HTH_AraC"/>
</dbReference>
<dbReference type="PANTHER" id="PTHR47894">
    <property type="entry name" value="HTH-TYPE TRANSCRIPTIONAL REGULATOR GADX"/>
    <property type="match status" value="1"/>
</dbReference>
<proteinExistence type="predicted"/>
<keyword evidence="4" id="KW-1185">Reference proteome</keyword>
<organism evidence="3 4">
    <name type="scientific">Alteromonas hispanica</name>
    <dbReference type="NCBI Taxonomy" id="315421"/>
    <lineage>
        <taxon>Bacteria</taxon>
        <taxon>Pseudomonadati</taxon>
        <taxon>Pseudomonadota</taxon>
        <taxon>Gammaproteobacteria</taxon>
        <taxon>Alteromonadales</taxon>
        <taxon>Alteromonadaceae</taxon>
        <taxon>Alteromonas/Salinimonas group</taxon>
        <taxon>Alteromonas</taxon>
    </lineage>
</organism>
<keyword evidence="1" id="KW-0238">DNA-binding</keyword>
<evidence type="ECO:0000256" key="1">
    <source>
        <dbReference type="ARBA" id="ARBA00023125"/>
    </source>
</evidence>
<dbReference type="PROSITE" id="PS01124">
    <property type="entry name" value="HTH_ARAC_FAMILY_2"/>
    <property type="match status" value="1"/>
</dbReference>